<reference evidence="6" key="1">
    <citation type="submission" date="2023-07" db="EMBL/GenBank/DDBJ databases">
        <authorList>
            <consortium name="CYATHOMIX"/>
        </authorList>
    </citation>
    <scope>NUCLEOTIDE SEQUENCE</scope>
    <source>
        <strain evidence="6">N/A</strain>
    </source>
</reference>
<comment type="similarity">
    <text evidence="2">Belongs to the UPF0057 (PMP3) family.</text>
</comment>
<comment type="caution">
    <text evidence="6">The sequence shown here is derived from an EMBL/GenBank/DDBJ whole genome shotgun (WGS) entry which is preliminary data.</text>
</comment>
<comment type="subcellular location">
    <subcellularLocation>
        <location evidence="1">Membrane</location>
    </subcellularLocation>
</comment>
<proteinExistence type="inferred from homology"/>
<dbReference type="InterPro" id="IPR000612">
    <property type="entry name" value="PMP3"/>
</dbReference>
<evidence type="ECO:0000256" key="4">
    <source>
        <dbReference type="ARBA" id="ARBA00022989"/>
    </source>
</evidence>
<evidence type="ECO:0000256" key="5">
    <source>
        <dbReference type="ARBA" id="ARBA00023136"/>
    </source>
</evidence>
<dbReference type="GO" id="GO:0016020">
    <property type="term" value="C:membrane"/>
    <property type="evidence" value="ECO:0007669"/>
    <property type="project" value="UniProtKB-SubCell"/>
</dbReference>
<evidence type="ECO:0000313" key="6">
    <source>
        <dbReference type="EMBL" id="CAJ0595034.1"/>
    </source>
</evidence>
<dbReference type="EMBL" id="CATQJL010000112">
    <property type="protein sequence ID" value="CAJ0595034.1"/>
    <property type="molecule type" value="Genomic_DNA"/>
</dbReference>
<evidence type="ECO:0000256" key="3">
    <source>
        <dbReference type="ARBA" id="ARBA00022692"/>
    </source>
</evidence>
<dbReference type="AlphaFoldDB" id="A0AA36GN25"/>
<evidence type="ECO:0000313" key="7">
    <source>
        <dbReference type="Proteomes" id="UP001176961"/>
    </source>
</evidence>
<dbReference type="Pfam" id="PF01679">
    <property type="entry name" value="Pmp3"/>
    <property type="match status" value="1"/>
</dbReference>
<evidence type="ECO:0000256" key="2">
    <source>
        <dbReference type="ARBA" id="ARBA00009530"/>
    </source>
</evidence>
<keyword evidence="5" id="KW-0472">Membrane</keyword>
<protein>
    <submittedName>
        <fullName evidence="6">Uncharacterized protein</fullName>
    </submittedName>
</protein>
<keyword evidence="7" id="KW-1185">Reference proteome</keyword>
<name>A0AA36GN25_CYLNA</name>
<sequence>MPLRYVIAMHLSERSKMSTPLALLLDQGCHRAFWINSLLTLLLYVPGVIHAFKVILAGGRHHYDHHDHLDHYGHHQHHHHREEVFVVQPQTHYIAQPVVIQHGAHAQPVVGQGVVSNQSQSIYPDVN</sequence>
<evidence type="ECO:0000256" key="1">
    <source>
        <dbReference type="ARBA" id="ARBA00004370"/>
    </source>
</evidence>
<keyword evidence="4" id="KW-1133">Transmembrane helix</keyword>
<dbReference type="Proteomes" id="UP001176961">
    <property type="component" value="Unassembled WGS sequence"/>
</dbReference>
<keyword evidence="3" id="KW-0812">Transmembrane</keyword>
<accession>A0AA36GN25</accession>
<organism evidence="6 7">
    <name type="scientific">Cylicocyclus nassatus</name>
    <name type="common">Nematode worm</name>
    <dbReference type="NCBI Taxonomy" id="53992"/>
    <lineage>
        <taxon>Eukaryota</taxon>
        <taxon>Metazoa</taxon>
        <taxon>Ecdysozoa</taxon>
        <taxon>Nematoda</taxon>
        <taxon>Chromadorea</taxon>
        <taxon>Rhabditida</taxon>
        <taxon>Rhabditina</taxon>
        <taxon>Rhabditomorpha</taxon>
        <taxon>Strongyloidea</taxon>
        <taxon>Strongylidae</taxon>
        <taxon>Cylicocyclus</taxon>
    </lineage>
</organism>
<gene>
    <name evidence="6" type="ORF">CYNAS_LOCUS7017</name>
</gene>